<organism evidence="1">
    <name type="scientific">Aquarana catesbeiana</name>
    <name type="common">American bullfrog</name>
    <name type="synonym">Rana catesbeiana</name>
    <dbReference type="NCBI Taxonomy" id="8400"/>
    <lineage>
        <taxon>Eukaryota</taxon>
        <taxon>Metazoa</taxon>
        <taxon>Chordata</taxon>
        <taxon>Craniata</taxon>
        <taxon>Vertebrata</taxon>
        <taxon>Euteleostomi</taxon>
        <taxon>Amphibia</taxon>
        <taxon>Batrachia</taxon>
        <taxon>Anura</taxon>
        <taxon>Neobatrachia</taxon>
        <taxon>Ranoidea</taxon>
        <taxon>Ranidae</taxon>
        <taxon>Aquarana</taxon>
    </lineage>
</organism>
<proteinExistence type="predicted"/>
<name>A0A2G9RNJ4_AQUCT</name>
<accession>A0A2G9RNJ4</accession>
<dbReference type="EMBL" id="KV936458">
    <property type="protein sequence ID" value="PIO28811.1"/>
    <property type="molecule type" value="Genomic_DNA"/>
</dbReference>
<dbReference type="AlphaFoldDB" id="A0A2G9RNJ4"/>
<sequence>MNKEFTGILCRIGDPDDNMPPDSRLPYELLALFEEMQNSKEDAVAPYRFLHYLQILRATGEFWGWGGGI</sequence>
<protein>
    <submittedName>
        <fullName evidence="1">Uncharacterized protein</fullName>
    </submittedName>
</protein>
<gene>
    <name evidence="1" type="ORF">AB205_0114130</name>
</gene>
<evidence type="ECO:0000313" key="1">
    <source>
        <dbReference type="EMBL" id="PIO28811.1"/>
    </source>
</evidence>
<reference evidence="1" key="1">
    <citation type="submission" date="2017-08" db="EMBL/GenBank/DDBJ databases">
        <title>Assembly of the North American Bullfrog Genome.</title>
        <authorList>
            <person name="Warren R.L."/>
            <person name="Vandervalk B.P."/>
            <person name="Kucuk E."/>
            <person name="Birol I."/>
            <person name="Helbing C."/>
            <person name="Pandoh P."/>
            <person name="Behsaz B."/>
            <person name="Mohamadi H."/>
            <person name="Chu J."/>
            <person name="Jackman S."/>
            <person name="Hammond S.A."/>
            <person name="Veldhoen N."/>
            <person name="Kirk H."/>
            <person name="Zhao Y."/>
            <person name="Coope R."/>
            <person name="Pleasance S."/>
            <person name="Moore R."/>
            <person name="Holt R."/>
        </authorList>
    </citation>
    <scope>NUCLEOTIDE SEQUENCE</scope>
    <source>
        <strain evidence="1">Bruno</strain>
        <tissue evidence="1">Liver</tissue>
    </source>
</reference>
<dbReference type="OrthoDB" id="292964at2759"/>